<comment type="subunit">
    <text evidence="11">Forms a cyclic heterotetrameric complex composed of two molecules of XerC and two molecules of XerD.</text>
</comment>
<feature type="active site" evidence="11">
    <location>
        <position position="173"/>
    </location>
</feature>
<dbReference type="OrthoDB" id="9801717at2"/>
<dbReference type="AlphaFoldDB" id="H3NGM5"/>
<dbReference type="PANTHER" id="PTHR30349">
    <property type="entry name" value="PHAGE INTEGRASE-RELATED"/>
    <property type="match status" value="1"/>
</dbReference>
<dbReference type="EMBL" id="AGEG01000001">
    <property type="protein sequence ID" value="EHR38304.1"/>
    <property type="molecule type" value="Genomic_DNA"/>
</dbReference>
<dbReference type="NCBIfam" id="NF040815">
    <property type="entry name" value="recomb_XerA_Arch"/>
    <property type="match status" value="1"/>
</dbReference>
<keyword evidence="9 11" id="KW-0233">DNA recombination</keyword>
<comment type="similarity">
    <text evidence="2 11">Belongs to the 'phage' integrase family. XerD subfamily.</text>
</comment>
<dbReference type="GO" id="GO:0003677">
    <property type="term" value="F:DNA binding"/>
    <property type="evidence" value="ECO:0007669"/>
    <property type="project" value="UniProtKB-UniRule"/>
</dbReference>
<feature type="active site" description="O-(3'-phospho-DNA)-tyrosine intermediate" evidence="11">
    <location>
        <position position="281"/>
    </location>
</feature>
<feature type="active site" evidence="11">
    <location>
        <position position="149"/>
    </location>
</feature>
<proteinExistence type="inferred from homology"/>
<evidence type="ECO:0000259" key="12">
    <source>
        <dbReference type="PROSITE" id="PS51898"/>
    </source>
</evidence>
<dbReference type="PATRIC" id="fig|883113.3.peg.14"/>
<accession>H3NGM5</accession>
<keyword evidence="10 11" id="KW-0131">Cell cycle</keyword>
<feature type="domain" description="Tyr recombinase" evidence="12">
    <location>
        <begin position="109"/>
        <end position="294"/>
    </location>
</feature>
<dbReference type="GO" id="GO:0005737">
    <property type="term" value="C:cytoplasm"/>
    <property type="evidence" value="ECO:0007669"/>
    <property type="project" value="UniProtKB-SubCell"/>
</dbReference>
<keyword evidence="8 11" id="KW-0238">DNA-binding</keyword>
<protein>
    <recommendedName>
        <fullName evidence="3 11">Tyrosine recombinase XerD</fullName>
    </recommendedName>
</protein>
<evidence type="ECO:0000313" key="14">
    <source>
        <dbReference type="EMBL" id="EHR38304.1"/>
    </source>
</evidence>
<dbReference type="InterPro" id="IPR004107">
    <property type="entry name" value="Integrase_SAM-like_N"/>
</dbReference>
<organism evidence="14 15">
    <name type="scientific">Facklamia languida CCUG 37842</name>
    <dbReference type="NCBI Taxonomy" id="883113"/>
    <lineage>
        <taxon>Bacteria</taxon>
        <taxon>Bacillati</taxon>
        <taxon>Bacillota</taxon>
        <taxon>Bacilli</taxon>
        <taxon>Lactobacillales</taxon>
        <taxon>Aerococcaceae</taxon>
        <taxon>Facklamia</taxon>
    </lineage>
</organism>
<evidence type="ECO:0000313" key="15">
    <source>
        <dbReference type="Proteomes" id="UP000006190"/>
    </source>
</evidence>
<evidence type="ECO:0000259" key="13">
    <source>
        <dbReference type="PROSITE" id="PS51900"/>
    </source>
</evidence>
<dbReference type="STRING" id="883113.HMPREF9708_00014"/>
<dbReference type="GO" id="GO:0051301">
    <property type="term" value="P:cell division"/>
    <property type="evidence" value="ECO:0007669"/>
    <property type="project" value="UniProtKB-KW"/>
</dbReference>
<feature type="active site" evidence="11">
    <location>
        <position position="249"/>
    </location>
</feature>
<keyword evidence="7 11" id="KW-0229">DNA integration</keyword>
<name>H3NGM5_9LACT</name>
<keyword evidence="6 11" id="KW-0159">Chromosome partition</keyword>
<dbReference type="Gene3D" id="1.10.150.130">
    <property type="match status" value="1"/>
</dbReference>
<dbReference type="NCBIfam" id="NF001399">
    <property type="entry name" value="PRK00283.1"/>
    <property type="match status" value="1"/>
</dbReference>
<evidence type="ECO:0000256" key="3">
    <source>
        <dbReference type="ARBA" id="ARBA00015810"/>
    </source>
</evidence>
<dbReference type="PANTHER" id="PTHR30349:SF81">
    <property type="entry name" value="TYROSINE RECOMBINASE XERC"/>
    <property type="match status" value="1"/>
</dbReference>
<dbReference type="Pfam" id="PF00589">
    <property type="entry name" value="Phage_integrase"/>
    <property type="match status" value="1"/>
</dbReference>
<comment type="subcellular location">
    <subcellularLocation>
        <location evidence="1 11">Cytoplasm</location>
    </subcellularLocation>
</comment>
<dbReference type="PROSITE" id="PS51900">
    <property type="entry name" value="CB"/>
    <property type="match status" value="1"/>
</dbReference>
<evidence type="ECO:0000256" key="1">
    <source>
        <dbReference type="ARBA" id="ARBA00004496"/>
    </source>
</evidence>
<dbReference type="SUPFAM" id="SSF56349">
    <property type="entry name" value="DNA breaking-rejoining enzymes"/>
    <property type="match status" value="1"/>
</dbReference>
<evidence type="ECO:0000256" key="9">
    <source>
        <dbReference type="ARBA" id="ARBA00023172"/>
    </source>
</evidence>
<feature type="domain" description="Core-binding (CB)" evidence="13">
    <location>
        <begin position="3"/>
        <end position="88"/>
    </location>
</feature>
<comment type="caution">
    <text evidence="14">The sequence shown here is derived from an EMBL/GenBank/DDBJ whole genome shotgun (WGS) entry which is preliminary data.</text>
</comment>
<dbReference type="Proteomes" id="UP000006190">
    <property type="component" value="Unassembled WGS sequence"/>
</dbReference>
<dbReference type="CDD" id="cd00798">
    <property type="entry name" value="INT_XerDC_C"/>
    <property type="match status" value="1"/>
</dbReference>
<dbReference type="InterPro" id="IPR011932">
    <property type="entry name" value="Recomb_XerD"/>
</dbReference>
<keyword evidence="4 11" id="KW-0963">Cytoplasm</keyword>
<evidence type="ECO:0000256" key="4">
    <source>
        <dbReference type="ARBA" id="ARBA00022490"/>
    </source>
</evidence>
<dbReference type="GO" id="GO:0007059">
    <property type="term" value="P:chromosome segregation"/>
    <property type="evidence" value="ECO:0007669"/>
    <property type="project" value="UniProtKB-UniRule"/>
</dbReference>
<evidence type="ECO:0000256" key="5">
    <source>
        <dbReference type="ARBA" id="ARBA00022618"/>
    </source>
</evidence>
<dbReference type="eggNOG" id="COG4974">
    <property type="taxonomic scope" value="Bacteria"/>
</dbReference>
<dbReference type="HAMAP" id="MF_01807">
    <property type="entry name" value="Recomb_XerD"/>
    <property type="match status" value="1"/>
</dbReference>
<dbReference type="RefSeq" id="WP_006307850.1">
    <property type="nucleotide sequence ID" value="NZ_JH601133.1"/>
</dbReference>
<dbReference type="InterPro" id="IPR011010">
    <property type="entry name" value="DNA_brk_join_enz"/>
</dbReference>
<dbReference type="InterPro" id="IPR010998">
    <property type="entry name" value="Integrase_recombinase_N"/>
</dbReference>
<reference evidence="14 15" key="1">
    <citation type="submission" date="2012-01" db="EMBL/GenBank/DDBJ databases">
        <title>The Genome Sequence of Facklamia languida CCUG 37842.</title>
        <authorList>
            <consortium name="The Broad Institute Genome Sequencing Platform"/>
            <person name="Earl A."/>
            <person name="Ward D."/>
            <person name="Feldgarden M."/>
            <person name="Gevers D."/>
            <person name="Huys G."/>
            <person name="Young S.K."/>
            <person name="Zeng Q."/>
            <person name="Gargeya S."/>
            <person name="Fitzgerald M."/>
            <person name="Haas B."/>
            <person name="Abouelleil A."/>
            <person name="Alvarado L."/>
            <person name="Arachchi H.M."/>
            <person name="Berlin A."/>
            <person name="Chapman S.B."/>
            <person name="Gearin G."/>
            <person name="Goldberg J."/>
            <person name="Griggs A."/>
            <person name="Gujja S."/>
            <person name="Hansen M."/>
            <person name="Heiman D."/>
            <person name="Howarth C."/>
            <person name="Larimer J."/>
            <person name="Lui A."/>
            <person name="MacDonald P.J.P."/>
            <person name="McCowen C."/>
            <person name="Montmayeur A."/>
            <person name="Murphy C."/>
            <person name="Neiman D."/>
            <person name="Pearson M."/>
            <person name="Priest M."/>
            <person name="Roberts A."/>
            <person name="Saif S."/>
            <person name="Shea T."/>
            <person name="Sisk P."/>
            <person name="Stolte C."/>
            <person name="Sykes S."/>
            <person name="Wortman J."/>
            <person name="Nusbaum C."/>
            <person name="Birren B."/>
        </authorList>
    </citation>
    <scope>NUCLEOTIDE SEQUENCE [LARGE SCALE GENOMIC DNA]</scope>
    <source>
        <strain evidence="14 15">CCUG 37842</strain>
    </source>
</reference>
<sequence length="309" mass="35137">MAHSLDDYLEDFQRYLLIDQAKAANTIQSYGLDLAKFKAYYDRNPIEFTKIDYPYVQGFLADLSQQGYQASSMARMLSSLRQFFHFLLKEGVVDQDPMQLVEGPKQAKHLPKTLSLKQVDDLLAAPDLATAIGIRDRAILEVLYATGLRVSELTQLNLNQVHVDLGFVSTVGKGNKERIVPLGEEATYWLDRYLQEVRLTFARAGKSPSPAVFLTQRGKGFTRQGIWKNLNKYVQEAKIPFKVSPHMLRHSFATHLLENGADLRLVQELLGHADISTTQIYTHLSNKRLQAVYQEYFPHAKEEEGEESS</sequence>
<dbReference type="NCBIfam" id="TIGR02225">
    <property type="entry name" value="recomb_XerD"/>
    <property type="match status" value="1"/>
</dbReference>
<keyword evidence="15" id="KW-1185">Reference proteome</keyword>
<evidence type="ECO:0000256" key="2">
    <source>
        <dbReference type="ARBA" id="ARBA00010450"/>
    </source>
</evidence>
<feature type="active site" evidence="11">
    <location>
        <position position="272"/>
    </location>
</feature>
<dbReference type="InterPro" id="IPR013762">
    <property type="entry name" value="Integrase-like_cat_sf"/>
</dbReference>
<dbReference type="PROSITE" id="PS51898">
    <property type="entry name" value="TYR_RECOMBINASE"/>
    <property type="match status" value="1"/>
</dbReference>
<dbReference type="HOGENOM" id="CLU_027562_9_6_9"/>
<evidence type="ECO:0000256" key="6">
    <source>
        <dbReference type="ARBA" id="ARBA00022829"/>
    </source>
</evidence>
<dbReference type="InterPro" id="IPR050090">
    <property type="entry name" value="Tyrosine_recombinase_XerCD"/>
</dbReference>
<dbReference type="InterPro" id="IPR002104">
    <property type="entry name" value="Integrase_catalytic"/>
</dbReference>
<dbReference type="InterPro" id="IPR023009">
    <property type="entry name" value="Tyrosine_recombinase_XerC/XerD"/>
</dbReference>
<evidence type="ECO:0000256" key="7">
    <source>
        <dbReference type="ARBA" id="ARBA00022908"/>
    </source>
</evidence>
<dbReference type="HAMAP" id="MF_01808">
    <property type="entry name" value="Recomb_XerC_XerD"/>
    <property type="match status" value="1"/>
</dbReference>
<keyword evidence="5 11" id="KW-0132">Cell division</keyword>
<dbReference type="InterPro" id="IPR044068">
    <property type="entry name" value="CB"/>
</dbReference>
<feature type="active site" evidence="11">
    <location>
        <position position="246"/>
    </location>
</feature>
<dbReference type="Pfam" id="PF02899">
    <property type="entry name" value="Phage_int_SAM_1"/>
    <property type="match status" value="1"/>
</dbReference>
<evidence type="ECO:0000256" key="10">
    <source>
        <dbReference type="ARBA" id="ARBA00023306"/>
    </source>
</evidence>
<evidence type="ECO:0000256" key="8">
    <source>
        <dbReference type="ARBA" id="ARBA00023125"/>
    </source>
</evidence>
<evidence type="ECO:0000256" key="11">
    <source>
        <dbReference type="HAMAP-Rule" id="MF_01807"/>
    </source>
</evidence>
<dbReference type="GO" id="GO:0006313">
    <property type="term" value="P:DNA transposition"/>
    <property type="evidence" value="ECO:0007669"/>
    <property type="project" value="UniProtKB-UniRule"/>
</dbReference>
<comment type="function">
    <text evidence="11">Site-specific tyrosine recombinase, which acts by catalyzing the cutting and rejoining of the recombining DNA molecules. The XerC-XerD complex is essential to convert dimers of the bacterial chromosome into monomers to permit their segregation at cell division. It also contributes to the segregational stability of plasmids.</text>
</comment>
<gene>
    <name evidence="11" type="primary">xerD</name>
    <name evidence="14" type="ORF">HMPREF9708_00014</name>
</gene>
<dbReference type="GO" id="GO:0009037">
    <property type="term" value="F:tyrosine-based site-specific recombinase activity"/>
    <property type="evidence" value="ECO:0007669"/>
    <property type="project" value="UniProtKB-UniRule"/>
</dbReference>
<dbReference type="Gene3D" id="1.10.443.10">
    <property type="entry name" value="Intergrase catalytic core"/>
    <property type="match status" value="1"/>
</dbReference>